<evidence type="ECO:0000313" key="1">
    <source>
        <dbReference type="EMBL" id="ASN69318.1"/>
    </source>
</evidence>
<sequence>MTEVYKYKGNGDGTYNIQIDNVKIPFKNLEMLTRGLGTEVELKFIDPDDISHKQRKLIFALLGDIEEHTGDPVEYRRHRLTLEFMAYKNIDEFSLSNCSMTDAREFIEFILAFIFRNNIPITYDTSDLLKEDKAFLYYATINRKCVICGEENAQLAHHYHIGRGMNRNKMDHYGYEVLALCHKHHRLQHNIGIRTFDKKYALDKSWIKVDERLNKMLKGQKYEEN</sequence>
<protein>
    <recommendedName>
        <fullName evidence="2">HNHc domain containing protein</fullName>
    </recommendedName>
</protein>
<dbReference type="InterPro" id="IPR041242">
    <property type="entry name" value="HNHc_6"/>
</dbReference>
<organism evidence="1">
    <name type="scientific">uncultured Caudovirales phage</name>
    <dbReference type="NCBI Taxonomy" id="2100421"/>
    <lineage>
        <taxon>Viruses</taxon>
        <taxon>Duplodnaviria</taxon>
        <taxon>Heunggongvirae</taxon>
        <taxon>Uroviricota</taxon>
        <taxon>Caudoviricetes</taxon>
        <taxon>Peduoviridae</taxon>
        <taxon>Maltschvirus</taxon>
        <taxon>Maltschvirus maltsch</taxon>
    </lineage>
</organism>
<dbReference type="EMBL" id="MF417888">
    <property type="protein sequence ID" value="ASN69318.1"/>
    <property type="molecule type" value="Genomic_DNA"/>
</dbReference>
<proteinExistence type="predicted"/>
<reference evidence="1" key="1">
    <citation type="submission" date="2017-06" db="EMBL/GenBank/DDBJ databases">
        <title>Novel phages from South African skin metaviromes.</title>
        <authorList>
            <person name="van Zyl L.J."/>
            <person name="Abrahams Y."/>
            <person name="Stander E.A."/>
            <person name="Kirby B.M."/>
            <person name="Clavaud C."/>
            <person name="Farcet C."/>
            <person name="Breton L."/>
            <person name="Trindade M.I."/>
        </authorList>
    </citation>
    <scope>NUCLEOTIDE SEQUENCE</scope>
</reference>
<gene>
    <name evidence="1" type="ORF">9S3_66</name>
</gene>
<dbReference type="Pfam" id="PF16784">
    <property type="entry name" value="HNHc_6"/>
    <property type="match status" value="1"/>
</dbReference>
<accession>A0A2H4JAH9</accession>
<evidence type="ECO:0008006" key="2">
    <source>
        <dbReference type="Google" id="ProtNLM"/>
    </source>
</evidence>
<name>A0A2H4JAH9_9CAUD</name>